<dbReference type="EMBL" id="JBHSPF010000024">
    <property type="protein sequence ID" value="MFC5628584.1"/>
    <property type="molecule type" value="Genomic_DNA"/>
</dbReference>
<name>A0ABW0U8N4_9BACI</name>
<proteinExistence type="inferred from homology"/>
<evidence type="ECO:0000256" key="4">
    <source>
        <dbReference type="ARBA" id="ARBA00047380"/>
    </source>
</evidence>
<keyword evidence="6" id="KW-0436">Ligase</keyword>
<dbReference type="RefSeq" id="WP_270897781.1">
    <property type="nucleotide sequence ID" value="NZ_JBHSPF010000024.1"/>
</dbReference>
<dbReference type="Pfam" id="PF02686">
    <property type="entry name" value="GatC"/>
    <property type="match status" value="1"/>
</dbReference>
<keyword evidence="10" id="KW-1185">Reference proteome</keyword>
<keyword evidence="6" id="KW-0067">ATP-binding</keyword>
<sequence length="96" mass="11071">MEHLTKEEVQHVAHLARLAMTEEETEKYQKELNELIDLAKKLNEVDTEGVKPTSHVLHVQNVLREDKRRPSPDLDKALKNAPEHQDGQFKVPSVLE</sequence>
<reference evidence="10" key="1">
    <citation type="journal article" date="2019" name="Int. J. Syst. Evol. Microbiol.">
        <title>The Global Catalogue of Microorganisms (GCM) 10K type strain sequencing project: providing services to taxonomists for standard genome sequencing and annotation.</title>
        <authorList>
            <consortium name="The Broad Institute Genomics Platform"/>
            <consortium name="The Broad Institute Genome Sequencing Center for Infectious Disease"/>
            <person name="Wu L."/>
            <person name="Ma J."/>
        </authorList>
    </citation>
    <scope>NUCLEOTIDE SEQUENCE [LARGE SCALE GENOMIC DNA]</scope>
    <source>
        <strain evidence="10">CGMCC 1.15790</strain>
    </source>
</reference>
<comment type="subunit">
    <text evidence="2 6">Heterotrimer of A, B and C subunits.</text>
</comment>
<evidence type="ECO:0000313" key="10">
    <source>
        <dbReference type="Proteomes" id="UP001596143"/>
    </source>
</evidence>
<keyword evidence="7" id="KW-0175">Coiled coil</keyword>
<dbReference type="HAMAP" id="MF_00122">
    <property type="entry name" value="GatC"/>
    <property type="match status" value="1"/>
</dbReference>
<gene>
    <name evidence="6 9" type="primary">gatC</name>
    <name evidence="9" type="ORF">ACFPTR_06690</name>
</gene>
<evidence type="ECO:0000256" key="5">
    <source>
        <dbReference type="ARBA" id="ARBA00047913"/>
    </source>
</evidence>
<dbReference type="InterPro" id="IPR003837">
    <property type="entry name" value="GatC"/>
</dbReference>
<evidence type="ECO:0000256" key="8">
    <source>
        <dbReference type="SAM" id="MobiDB-lite"/>
    </source>
</evidence>
<evidence type="ECO:0000256" key="3">
    <source>
        <dbReference type="ARBA" id="ARBA00024799"/>
    </source>
</evidence>
<feature type="compositionally biased region" description="Basic and acidic residues" evidence="8">
    <location>
        <begin position="63"/>
        <end position="87"/>
    </location>
</feature>
<dbReference type="PANTHER" id="PTHR15004:SF0">
    <property type="entry name" value="GLUTAMYL-TRNA(GLN) AMIDOTRANSFERASE SUBUNIT C, MITOCHONDRIAL"/>
    <property type="match status" value="1"/>
</dbReference>
<dbReference type="PANTHER" id="PTHR15004">
    <property type="entry name" value="GLUTAMYL-TRNA(GLN) AMIDOTRANSFERASE SUBUNIT C, MITOCHONDRIAL"/>
    <property type="match status" value="1"/>
</dbReference>
<evidence type="ECO:0000256" key="1">
    <source>
        <dbReference type="ARBA" id="ARBA00010757"/>
    </source>
</evidence>
<evidence type="ECO:0000256" key="6">
    <source>
        <dbReference type="HAMAP-Rule" id="MF_00122"/>
    </source>
</evidence>
<keyword evidence="6" id="KW-0648">Protein biosynthesis</keyword>
<evidence type="ECO:0000313" key="9">
    <source>
        <dbReference type="EMBL" id="MFC5628584.1"/>
    </source>
</evidence>
<dbReference type="Gene3D" id="1.10.20.60">
    <property type="entry name" value="Glu-tRNAGln amidotransferase C subunit, N-terminal domain"/>
    <property type="match status" value="1"/>
</dbReference>
<feature type="coiled-coil region" evidence="7">
    <location>
        <begin position="18"/>
        <end position="48"/>
    </location>
</feature>
<dbReference type="EC" id="6.3.5.-" evidence="6"/>
<comment type="catalytic activity">
    <reaction evidence="5 6">
        <text>L-glutamyl-tRNA(Gln) + L-glutamine + ATP + H2O = L-glutaminyl-tRNA(Gln) + L-glutamate + ADP + phosphate + H(+)</text>
        <dbReference type="Rhea" id="RHEA:17521"/>
        <dbReference type="Rhea" id="RHEA-COMP:9681"/>
        <dbReference type="Rhea" id="RHEA-COMP:9684"/>
        <dbReference type="ChEBI" id="CHEBI:15377"/>
        <dbReference type="ChEBI" id="CHEBI:15378"/>
        <dbReference type="ChEBI" id="CHEBI:29985"/>
        <dbReference type="ChEBI" id="CHEBI:30616"/>
        <dbReference type="ChEBI" id="CHEBI:43474"/>
        <dbReference type="ChEBI" id="CHEBI:58359"/>
        <dbReference type="ChEBI" id="CHEBI:78520"/>
        <dbReference type="ChEBI" id="CHEBI:78521"/>
        <dbReference type="ChEBI" id="CHEBI:456216"/>
    </reaction>
</comment>
<dbReference type="NCBIfam" id="TIGR00135">
    <property type="entry name" value="gatC"/>
    <property type="match status" value="1"/>
</dbReference>
<keyword evidence="6" id="KW-0547">Nucleotide-binding</keyword>
<dbReference type="Proteomes" id="UP001596143">
    <property type="component" value="Unassembled WGS sequence"/>
</dbReference>
<comment type="similarity">
    <text evidence="1 6">Belongs to the GatC family.</text>
</comment>
<dbReference type="InterPro" id="IPR036113">
    <property type="entry name" value="Asp/Glu-ADT_sf_sub_c"/>
</dbReference>
<evidence type="ECO:0000256" key="2">
    <source>
        <dbReference type="ARBA" id="ARBA00011123"/>
    </source>
</evidence>
<comment type="caution">
    <text evidence="9">The sequence shown here is derived from an EMBL/GenBank/DDBJ whole genome shotgun (WGS) entry which is preliminary data.</text>
</comment>
<protein>
    <recommendedName>
        <fullName evidence="6">Aspartyl/glutamyl-tRNA(Asn/Gln) amidotransferase subunit C</fullName>
        <shortName evidence="6">Asp/Glu-ADT subunit C</shortName>
        <ecNumber evidence="6">6.3.5.-</ecNumber>
    </recommendedName>
</protein>
<dbReference type="SUPFAM" id="SSF141000">
    <property type="entry name" value="Glu-tRNAGln amidotransferase C subunit"/>
    <property type="match status" value="1"/>
</dbReference>
<accession>A0ABW0U8N4</accession>
<comment type="catalytic activity">
    <reaction evidence="4 6">
        <text>L-aspartyl-tRNA(Asn) + L-glutamine + ATP + H2O = L-asparaginyl-tRNA(Asn) + L-glutamate + ADP + phosphate + 2 H(+)</text>
        <dbReference type="Rhea" id="RHEA:14513"/>
        <dbReference type="Rhea" id="RHEA-COMP:9674"/>
        <dbReference type="Rhea" id="RHEA-COMP:9677"/>
        <dbReference type="ChEBI" id="CHEBI:15377"/>
        <dbReference type="ChEBI" id="CHEBI:15378"/>
        <dbReference type="ChEBI" id="CHEBI:29985"/>
        <dbReference type="ChEBI" id="CHEBI:30616"/>
        <dbReference type="ChEBI" id="CHEBI:43474"/>
        <dbReference type="ChEBI" id="CHEBI:58359"/>
        <dbReference type="ChEBI" id="CHEBI:78515"/>
        <dbReference type="ChEBI" id="CHEBI:78516"/>
        <dbReference type="ChEBI" id="CHEBI:456216"/>
    </reaction>
</comment>
<comment type="function">
    <text evidence="3 6">Allows the formation of correctly charged Asn-tRNA(Asn) or Gln-tRNA(Gln) through the transamidation of misacylated Asp-tRNA(Asn) or Glu-tRNA(Gln) in organisms which lack either or both of asparaginyl-tRNA or glutaminyl-tRNA synthetases. The reaction takes place in the presence of glutamine and ATP through an activated phospho-Asp-tRNA(Asn) or phospho-Glu-tRNA(Gln).</text>
</comment>
<organism evidence="9 10">
    <name type="scientific">Aliibacillus thermotolerans</name>
    <dbReference type="NCBI Taxonomy" id="1834418"/>
    <lineage>
        <taxon>Bacteria</taxon>
        <taxon>Bacillati</taxon>
        <taxon>Bacillota</taxon>
        <taxon>Bacilli</taxon>
        <taxon>Bacillales</taxon>
        <taxon>Bacillaceae</taxon>
        <taxon>Aliibacillus</taxon>
    </lineage>
</organism>
<feature type="region of interest" description="Disordered" evidence="8">
    <location>
        <begin position="62"/>
        <end position="96"/>
    </location>
</feature>
<evidence type="ECO:0000256" key="7">
    <source>
        <dbReference type="SAM" id="Coils"/>
    </source>
</evidence>